<dbReference type="HOGENOM" id="CLU_057881_0_0_1"/>
<dbReference type="Proteomes" id="UP000054166">
    <property type="component" value="Unassembled WGS sequence"/>
</dbReference>
<gene>
    <name evidence="1" type="ORF">PILCRDRAFT_15417</name>
</gene>
<name>A0A0C3B7D7_PILCF</name>
<dbReference type="EMBL" id="KN833089">
    <property type="protein sequence ID" value="KIM73227.1"/>
    <property type="molecule type" value="Genomic_DNA"/>
</dbReference>
<protein>
    <submittedName>
        <fullName evidence="1">Uncharacterized protein</fullName>
    </submittedName>
</protein>
<sequence length="344" mass="38134">MSTERGSKKRKTRSGCSGIELTSAFHDLQKFRDKIKTEDLVEPDDSNLESVKLDMEIDEDALAQLDSLLEWMDSKIKSTKKSRAFSSANSTLMSNIQITEGPPLSLKDDVAQRVDAARLAGADHFMTSGNMHKLLDMLLRLVARPSEASACTWVDAFLYRASAMLPPTKQMVLNVKYNVSPVSVPTASGSEVILVGFIDYTVVVTNDVKIARYFLNHPGVRNLAQQIESVLGFFVVEAKDRDVKLDDHVPQVLTQLYAAVTKLKKTHIQGTLTNGYEWLFLVLNVNSNGKGASYRISDRSYSAAPQDTGVNMVIPDMPPDMIAGILASWIEHSCEDLLEDDWFG</sequence>
<accession>A0A0C3B7D7</accession>
<dbReference type="AlphaFoldDB" id="A0A0C3B7D7"/>
<dbReference type="OrthoDB" id="2691331at2759"/>
<organism evidence="1 2">
    <name type="scientific">Piloderma croceum (strain F 1598)</name>
    <dbReference type="NCBI Taxonomy" id="765440"/>
    <lineage>
        <taxon>Eukaryota</taxon>
        <taxon>Fungi</taxon>
        <taxon>Dikarya</taxon>
        <taxon>Basidiomycota</taxon>
        <taxon>Agaricomycotina</taxon>
        <taxon>Agaricomycetes</taxon>
        <taxon>Agaricomycetidae</taxon>
        <taxon>Atheliales</taxon>
        <taxon>Atheliaceae</taxon>
        <taxon>Piloderma</taxon>
    </lineage>
</organism>
<keyword evidence="2" id="KW-1185">Reference proteome</keyword>
<evidence type="ECO:0000313" key="2">
    <source>
        <dbReference type="Proteomes" id="UP000054166"/>
    </source>
</evidence>
<reference evidence="2" key="2">
    <citation type="submission" date="2015-01" db="EMBL/GenBank/DDBJ databases">
        <title>Evolutionary Origins and Diversification of the Mycorrhizal Mutualists.</title>
        <authorList>
            <consortium name="DOE Joint Genome Institute"/>
            <consortium name="Mycorrhizal Genomics Consortium"/>
            <person name="Kohler A."/>
            <person name="Kuo A."/>
            <person name="Nagy L.G."/>
            <person name="Floudas D."/>
            <person name="Copeland A."/>
            <person name="Barry K.W."/>
            <person name="Cichocki N."/>
            <person name="Veneault-Fourrey C."/>
            <person name="LaButti K."/>
            <person name="Lindquist E.A."/>
            <person name="Lipzen A."/>
            <person name="Lundell T."/>
            <person name="Morin E."/>
            <person name="Murat C."/>
            <person name="Riley R."/>
            <person name="Ohm R."/>
            <person name="Sun H."/>
            <person name="Tunlid A."/>
            <person name="Henrissat B."/>
            <person name="Grigoriev I.V."/>
            <person name="Hibbett D.S."/>
            <person name="Martin F."/>
        </authorList>
    </citation>
    <scope>NUCLEOTIDE SEQUENCE [LARGE SCALE GENOMIC DNA]</scope>
    <source>
        <strain evidence="2">F 1598</strain>
    </source>
</reference>
<dbReference type="InParanoid" id="A0A0C3B7D7"/>
<proteinExistence type="predicted"/>
<evidence type="ECO:0000313" key="1">
    <source>
        <dbReference type="EMBL" id="KIM73227.1"/>
    </source>
</evidence>
<reference evidence="1 2" key="1">
    <citation type="submission" date="2014-04" db="EMBL/GenBank/DDBJ databases">
        <authorList>
            <consortium name="DOE Joint Genome Institute"/>
            <person name="Kuo A."/>
            <person name="Tarkka M."/>
            <person name="Buscot F."/>
            <person name="Kohler A."/>
            <person name="Nagy L.G."/>
            <person name="Floudas D."/>
            <person name="Copeland A."/>
            <person name="Barry K.W."/>
            <person name="Cichocki N."/>
            <person name="Veneault-Fourrey C."/>
            <person name="LaButti K."/>
            <person name="Lindquist E.A."/>
            <person name="Lipzen A."/>
            <person name="Lundell T."/>
            <person name="Morin E."/>
            <person name="Murat C."/>
            <person name="Sun H."/>
            <person name="Tunlid A."/>
            <person name="Henrissat B."/>
            <person name="Grigoriev I.V."/>
            <person name="Hibbett D.S."/>
            <person name="Martin F."/>
            <person name="Nordberg H.P."/>
            <person name="Cantor M.N."/>
            <person name="Hua S.X."/>
        </authorList>
    </citation>
    <scope>NUCLEOTIDE SEQUENCE [LARGE SCALE GENOMIC DNA]</scope>
    <source>
        <strain evidence="1 2">F 1598</strain>
    </source>
</reference>